<evidence type="ECO:0000313" key="8">
    <source>
        <dbReference type="Proteomes" id="UP000001625"/>
    </source>
</evidence>
<dbReference type="Pfam" id="PF01943">
    <property type="entry name" value="Polysacc_synt"/>
    <property type="match status" value="1"/>
</dbReference>
<proteinExistence type="predicted"/>
<feature type="transmembrane region" description="Helical" evidence="6">
    <location>
        <begin position="216"/>
        <end position="240"/>
    </location>
</feature>
<dbReference type="PANTHER" id="PTHR30250:SF26">
    <property type="entry name" value="PSMA PROTEIN"/>
    <property type="match status" value="1"/>
</dbReference>
<comment type="subcellular location">
    <subcellularLocation>
        <location evidence="1">Cell membrane</location>
        <topology evidence="1">Multi-pass membrane protein</topology>
    </subcellularLocation>
</comment>
<feature type="transmembrane region" description="Helical" evidence="6">
    <location>
        <begin position="343"/>
        <end position="360"/>
    </location>
</feature>
<dbReference type="RefSeq" id="WP_013031013.1">
    <property type="nucleotide sequence ID" value="NC_013959.1"/>
</dbReference>
<dbReference type="Proteomes" id="UP000001625">
    <property type="component" value="Chromosome"/>
</dbReference>
<dbReference type="eggNOG" id="COG2244">
    <property type="taxonomic scope" value="Bacteria"/>
</dbReference>
<dbReference type="KEGG" id="slt:Slit_2892"/>
<feature type="transmembrane region" description="Helical" evidence="6">
    <location>
        <begin position="367"/>
        <end position="390"/>
    </location>
</feature>
<keyword evidence="2" id="KW-1003">Cell membrane</keyword>
<dbReference type="HOGENOM" id="CLU_040791_0_0_4"/>
<feature type="transmembrane region" description="Helical" evidence="6">
    <location>
        <begin position="121"/>
        <end position="142"/>
    </location>
</feature>
<protein>
    <submittedName>
        <fullName evidence="7">Polysaccharide biosynthesis protein</fullName>
    </submittedName>
</protein>
<dbReference type="STRING" id="580332.Slit_2892"/>
<accession>D5CQ96</accession>
<feature type="transmembrane region" description="Helical" evidence="6">
    <location>
        <begin position="12"/>
        <end position="31"/>
    </location>
</feature>
<evidence type="ECO:0000256" key="4">
    <source>
        <dbReference type="ARBA" id="ARBA00022989"/>
    </source>
</evidence>
<dbReference type="PANTHER" id="PTHR30250">
    <property type="entry name" value="PST FAMILY PREDICTED COLANIC ACID TRANSPORTER"/>
    <property type="match status" value="1"/>
</dbReference>
<feature type="transmembrane region" description="Helical" evidence="6">
    <location>
        <begin position="184"/>
        <end position="204"/>
    </location>
</feature>
<evidence type="ECO:0000256" key="1">
    <source>
        <dbReference type="ARBA" id="ARBA00004651"/>
    </source>
</evidence>
<feature type="transmembrane region" description="Helical" evidence="6">
    <location>
        <begin position="154"/>
        <end position="178"/>
    </location>
</feature>
<dbReference type="InterPro" id="IPR002797">
    <property type="entry name" value="Polysacc_synth"/>
</dbReference>
<keyword evidence="4 6" id="KW-1133">Transmembrane helix</keyword>
<feature type="transmembrane region" description="Helical" evidence="6">
    <location>
        <begin position="463"/>
        <end position="484"/>
    </location>
</feature>
<evidence type="ECO:0000256" key="2">
    <source>
        <dbReference type="ARBA" id="ARBA00022475"/>
    </source>
</evidence>
<feature type="transmembrane region" description="Helical" evidence="6">
    <location>
        <begin position="308"/>
        <end position="331"/>
    </location>
</feature>
<evidence type="ECO:0000256" key="5">
    <source>
        <dbReference type="ARBA" id="ARBA00023136"/>
    </source>
</evidence>
<keyword evidence="5 6" id="KW-0472">Membrane</keyword>
<feature type="transmembrane region" description="Helical" evidence="6">
    <location>
        <begin position="260"/>
        <end position="283"/>
    </location>
</feature>
<keyword evidence="3 6" id="KW-0812">Transmembrane</keyword>
<dbReference type="GO" id="GO:0005886">
    <property type="term" value="C:plasma membrane"/>
    <property type="evidence" value="ECO:0007669"/>
    <property type="project" value="UniProtKB-SubCell"/>
</dbReference>
<evidence type="ECO:0000313" key="7">
    <source>
        <dbReference type="EMBL" id="ADE13117.1"/>
    </source>
</evidence>
<feature type="transmembrane region" description="Helical" evidence="6">
    <location>
        <begin position="396"/>
        <end position="420"/>
    </location>
</feature>
<dbReference type="EMBL" id="CP001965">
    <property type="protein sequence ID" value="ADE13117.1"/>
    <property type="molecule type" value="Genomic_DNA"/>
</dbReference>
<keyword evidence="8" id="KW-1185">Reference proteome</keyword>
<evidence type="ECO:0000256" key="3">
    <source>
        <dbReference type="ARBA" id="ARBA00022692"/>
    </source>
</evidence>
<dbReference type="AlphaFoldDB" id="D5CQ96"/>
<sequence length="502" mass="55730">MALKRNIIANYFGQGWSAVMGLAFIPLYIRYLGMESYGLIGLFAVMQAWLTLLDMGMTPTLNREMARFTAGAHSPQSINNLLRSLEIITICIAAVIVISTWIASSYLATDWLKAEKLPISVVGQALAVMGIVVALRFIESIYRSSLIGLQKQVWYNVVNAAIATLRNVGAVVVLAWLSPTVQAFFLWQAAISMVSVVTLAAGVHRALPEPPFAPKFTFVAIADVWKFASGMMLVTFLAILLTQIDKVLLSRLLPLELFGYYTLASTVAGVLYIVISPITTAFYPRMVELSTKDDQAALAALYHQGSQLVTVLIVPALMLLCFFSKDVLFMWSGDVNLAEKTGSILSIFVVGVFLNCLMHMPVQLQLAYGWVSLGIKTNIVAVVVLVPAIFWTVPRYGVIGAAWIWVILNAGYVLIAVQIMHRRIFTREKWRWYFADVLLPTIGAAGIMLLAKQFRPEMMLDRWTEFFFLVIAGAVSLATTILLADKMRPMLLNFAKYKLARF</sequence>
<evidence type="ECO:0000256" key="6">
    <source>
        <dbReference type="SAM" id="Phobius"/>
    </source>
</evidence>
<feature type="transmembrane region" description="Helical" evidence="6">
    <location>
        <begin position="87"/>
        <end position="109"/>
    </location>
</feature>
<dbReference type="InterPro" id="IPR050833">
    <property type="entry name" value="Poly_Biosynth_Transport"/>
</dbReference>
<feature type="transmembrane region" description="Helical" evidence="6">
    <location>
        <begin position="432"/>
        <end position="451"/>
    </location>
</feature>
<feature type="transmembrane region" description="Helical" evidence="6">
    <location>
        <begin position="37"/>
        <end position="57"/>
    </location>
</feature>
<reference evidence="7 8" key="1">
    <citation type="submission" date="2010-03" db="EMBL/GenBank/DDBJ databases">
        <title>Complete sequence of Sideroxydans lithotrophicus ES-1.</title>
        <authorList>
            <consortium name="US DOE Joint Genome Institute"/>
            <person name="Lucas S."/>
            <person name="Copeland A."/>
            <person name="Lapidus A."/>
            <person name="Cheng J.-F."/>
            <person name="Bruce D."/>
            <person name="Goodwin L."/>
            <person name="Pitluck S."/>
            <person name="Munk A.C."/>
            <person name="Detter J.C."/>
            <person name="Han C."/>
            <person name="Tapia R."/>
            <person name="Larimer F."/>
            <person name="Land M."/>
            <person name="Hauser L."/>
            <person name="Kyrpides N."/>
            <person name="Ivanova N."/>
            <person name="Emerson D."/>
            <person name="Woyke T."/>
        </authorList>
    </citation>
    <scope>NUCLEOTIDE SEQUENCE [LARGE SCALE GENOMIC DNA]</scope>
    <source>
        <strain evidence="7 8">ES-1</strain>
    </source>
</reference>
<gene>
    <name evidence="7" type="ordered locus">Slit_2892</name>
</gene>
<dbReference type="OrthoDB" id="653189at2"/>
<name>D5CQ96_SIDLE</name>
<organism evidence="7 8">
    <name type="scientific">Sideroxydans lithotrophicus (strain ES-1)</name>
    <dbReference type="NCBI Taxonomy" id="580332"/>
    <lineage>
        <taxon>Bacteria</taxon>
        <taxon>Pseudomonadati</taxon>
        <taxon>Pseudomonadota</taxon>
        <taxon>Betaproteobacteria</taxon>
        <taxon>Nitrosomonadales</taxon>
        <taxon>Gallionellaceae</taxon>
        <taxon>Sideroxydans</taxon>
    </lineage>
</organism>